<keyword evidence="2" id="KW-0813">Transport</keyword>
<evidence type="ECO:0000256" key="3">
    <source>
        <dbReference type="ARBA" id="ARBA00022723"/>
    </source>
</evidence>
<dbReference type="CDD" id="cd00729">
    <property type="entry name" value="rubredoxin_SM"/>
    <property type="match status" value="1"/>
</dbReference>
<evidence type="ECO:0000259" key="6">
    <source>
        <dbReference type="PROSITE" id="PS50903"/>
    </source>
</evidence>
<sequence>MELRDSKTKINLLRAFAGESQARNRYDIAAEKAKKEGLHIIESLFKYTANQEKAHAEAFLGKLKDFAGSNIDIDNATYPIEGDDPTLKLLMSAAHNEHEEHDVVYKEFAQVAQSEGFQDIAVLFNNIASIEKVHAERFERYAKELENGSLFKKEIDVKWMCTNCGFIYEGKEAPKYCPVCSKPQSYAILFENSFFE</sequence>
<evidence type="ECO:0000256" key="1">
    <source>
        <dbReference type="ARBA" id="ARBA00001965"/>
    </source>
</evidence>
<keyword evidence="3" id="KW-0479">Metal-binding</keyword>
<dbReference type="InterPro" id="IPR009040">
    <property type="entry name" value="Ferritin-like_diiron"/>
</dbReference>
<dbReference type="Gene3D" id="2.20.28.10">
    <property type="match status" value="1"/>
</dbReference>
<dbReference type="Gene3D" id="1.20.1260.10">
    <property type="match status" value="1"/>
</dbReference>
<dbReference type="PROSITE" id="PS50905">
    <property type="entry name" value="FERRITIN_LIKE"/>
    <property type="match status" value="1"/>
</dbReference>
<dbReference type="PANTHER" id="PTHR43865:SF1">
    <property type="entry name" value="RUBRERYTHRIN-RELATED"/>
    <property type="match status" value="1"/>
</dbReference>
<dbReference type="RefSeq" id="WP_002580745.1">
    <property type="nucleotide sequence ID" value="NZ_BKBB01000009.1"/>
</dbReference>
<dbReference type="InterPro" id="IPR024934">
    <property type="entry name" value="Rubredoxin-like_dom"/>
</dbReference>
<proteinExistence type="predicted"/>
<dbReference type="InterPro" id="IPR003251">
    <property type="entry name" value="Rr_diiron-bd_dom"/>
</dbReference>
<evidence type="ECO:0000313" key="9">
    <source>
        <dbReference type="EMBL" id="NAS17149.1"/>
    </source>
</evidence>
<reference evidence="8 10" key="1">
    <citation type="submission" date="2019-07" db="EMBL/GenBank/DDBJ databases">
        <title>Whole genome shotgun sequence of Clostridium butyricum NBRC 3858.</title>
        <authorList>
            <person name="Hosoyama A."/>
            <person name="Uohara A."/>
            <person name="Ohji S."/>
            <person name="Ichikawa N."/>
        </authorList>
    </citation>
    <scope>NUCLEOTIDE SEQUENCE [LARGE SCALE GENOMIC DNA]</scope>
    <source>
        <strain evidence="8 10">NBRC 3858</strain>
    </source>
</reference>
<comment type="caution">
    <text evidence="8">The sequence shown here is derived from an EMBL/GenBank/DDBJ whole genome shotgun (WGS) entry which is preliminary data.</text>
</comment>
<evidence type="ECO:0000313" key="8">
    <source>
        <dbReference type="EMBL" id="GEQ21221.1"/>
    </source>
</evidence>
<evidence type="ECO:0000256" key="5">
    <source>
        <dbReference type="ARBA" id="ARBA00023004"/>
    </source>
</evidence>
<dbReference type="Proteomes" id="UP000321089">
    <property type="component" value="Unassembled WGS sequence"/>
</dbReference>
<name>A0A0Q1DDM4_CLOBU</name>
<dbReference type="InterPro" id="IPR048574">
    <property type="entry name" value="RUBY_RBDX"/>
</dbReference>
<organism evidence="8 10">
    <name type="scientific">Clostridium butyricum</name>
    <dbReference type="NCBI Taxonomy" id="1492"/>
    <lineage>
        <taxon>Bacteria</taxon>
        <taxon>Bacillati</taxon>
        <taxon>Bacillota</taxon>
        <taxon>Clostridia</taxon>
        <taxon>Eubacteriales</taxon>
        <taxon>Clostridiaceae</taxon>
        <taxon>Clostridium</taxon>
    </lineage>
</organism>
<dbReference type="EMBL" id="BKBC01000018">
    <property type="protein sequence ID" value="GEQ21221.1"/>
    <property type="molecule type" value="Genomic_DNA"/>
</dbReference>
<keyword evidence="4" id="KW-0249">Electron transport</keyword>
<dbReference type="SUPFAM" id="SSF47240">
    <property type="entry name" value="Ferritin-like"/>
    <property type="match status" value="1"/>
</dbReference>
<feature type="domain" description="Rubredoxin-like" evidence="6">
    <location>
        <begin position="156"/>
        <end position="190"/>
    </location>
</feature>
<evidence type="ECO:0000313" key="11">
    <source>
        <dbReference type="Proteomes" id="UP000474042"/>
    </source>
</evidence>
<evidence type="ECO:0000256" key="4">
    <source>
        <dbReference type="ARBA" id="ARBA00022982"/>
    </source>
</evidence>
<dbReference type="InterPro" id="IPR052364">
    <property type="entry name" value="Rubrerythrin"/>
</dbReference>
<dbReference type="Proteomes" id="UP000474042">
    <property type="component" value="Unassembled WGS sequence"/>
</dbReference>
<dbReference type="PROSITE" id="PS50903">
    <property type="entry name" value="RUBREDOXIN_LIKE"/>
    <property type="match status" value="1"/>
</dbReference>
<protein>
    <submittedName>
        <fullName evidence="8 9">Rubrerythrin</fullName>
    </submittedName>
</protein>
<dbReference type="EMBL" id="WOFV02000008">
    <property type="protein sequence ID" value="NAS17149.1"/>
    <property type="molecule type" value="Genomic_DNA"/>
</dbReference>
<dbReference type="Pfam" id="PF02915">
    <property type="entry name" value="Rubrerythrin"/>
    <property type="match status" value="1"/>
</dbReference>
<comment type="cofactor">
    <cofactor evidence="1">
        <name>Fe(3+)</name>
        <dbReference type="ChEBI" id="CHEBI:29034"/>
    </cofactor>
</comment>
<dbReference type="GO" id="GO:0016491">
    <property type="term" value="F:oxidoreductase activity"/>
    <property type="evidence" value="ECO:0007669"/>
    <property type="project" value="InterPro"/>
</dbReference>
<evidence type="ECO:0000313" key="10">
    <source>
        <dbReference type="Proteomes" id="UP000321089"/>
    </source>
</evidence>
<reference evidence="9 11" key="2">
    <citation type="submission" date="2020-01" db="EMBL/GenBank/DDBJ databases">
        <title>Genome sequence of a 1,3-propanediol producer, Clostridium butyricum S3.</title>
        <authorList>
            <person name="Zhou J."/>
        </authorList>
    </citation>
    <scope>NUCLEOTIDE SEQUENCE [LARGE SCALE GENOMIC DNA]</scope>
    <source>
        <strain evidence="9 11">S3</strain>
    </source>
</reference>
<dbReference type="PANTHER" id="PTHR43865">
    <property type="entry name" value="RUBRERYTHRIN-RELATED"/>
    <property type="match status" value="1"/>
</dbReference>
<dbReference type="AlphaFoldDB" id="A0A0Q1DDM4"/>
<dbReference type="NCBIfam" id="NF045767">
    <property type="entry name" value="RuberyRbr"/>
    <property type="match status" value="1"/>
</dbReference>
<dbReference type="GO" id="GO:0005506">
    <property type="term" value="F:iron ion binding"/>
    <property type="evidence" value="ECO:0007669"/>
    <property type="project" value="InterPro"/>
</dbReference>
<accession>A0A0Q1DDM4</accession>
<keyword evidence="5" id="KW-0408">Iron</keyword>
<evidence type="ECO:0000256" key="2">
    <source>
        <dbReference type="ARBA" id="ARBA00022448"/>
    </source>
</evidence>
<dbReference type="InterPro" id="IPR012347">
    <property type="entry name" value="Ferritin-like"/>
</dbReference>
<gene>
    <name evidence="8" type="primary">rbr_3</name>
    <name evidence="8" type="ORF">CBU02nite_17270</name>
    <name evidence="9" type="ORF">GND98_004495</name>
</gene>
<feature type="domain" description="Ferritin-like diiron" evidence="7">
    <location>
        <begin position="2"/>
        <end position="149"/>
    </location>
</feature>
<evidence type="ECO:0000259" key="7">
    <source>
        <dbReference type="PROSITE" id="PS50905"/>
    </source>
</evidence>
<dbReference type="CDD" id="cd01041">
    <property type="entry name" value="Rubrerythrin"/>
    <property type="match status" value="1"/>
</dbReference>
<dbReference type="SUPFAM" id="SSF57802">
    <property type="entry name" value="Rubredoxin-like"/>
    <property type="match status" value="1"/>
</dbReference>
<dbReference type="InterPro" id="IPR009078">
    <property type="entry name" value="Ferritin-like_SF"/>
</dbReference>
<dbReference type="Pfam" id="PF21349">
    <property type="entry name" value="RUBY_RBDX"/>
    <property type="match status" value="1"/>
</dbReference>